<reference evidence="1" key="1">
    <citation type="journal article" date="2012" name="PLoS ONE">
        <title>Gene sets for utilization of primary and secondary nutrition supplies in the distal gut of endangered iberian lynx.</title>
        <authorList>
            <person name="Alcaide M."/>
            <person name="Messina E."/>
            <person name="Richter M."/>
            <person name="Bargiela R."/>
            <person name="Peplies J."/>
            <person name="Huws S.A."/>
            <person name="Newbold C.J."/>
            <person name="Golyshin P.N."/>
            <person name="Simon M.A."/>
            <person name="Lopez G."/>
            <person name="Yakimov M.M."/>
            <person name="Ferrer M."/>
        </authorList>
    </citation>
    <scope>NUCLEOTIDE SEQUENCE</scope>
</reference>
<gene>
    <name evidence="1" type="ORF">EVA_15474</name>
</gene>
<accession>J9FN98</accession>
<organism evidence="1">
    <name type="scientific">gut metagenome</name>
    <dbReference type="NCBI Taxonomy" id="749906"/>
    <lineage>
        <taxon>unclassified sequences</taxon>
        <taxon>metagenomes</taxon>
        <taxon>organismal metagenomes</taxon>
    </lineage>
</organism>
<evidence type="ECO:0000313" key="1">
    <source>
        <dbReference type="EMBL" id="EJW96421.1"/>
    </source>
</evidence>
<proteinExistence type="predicted"/>
<sequence length="84" mass="9279">MCHFFLLGVLLSFLGCASTILIKTIFIKRIESVCCNFVDDFVPVQLAEALLSLQCQKRHADVFVFGGAFLFPLPAKVKTGSLLK</sequence>
<name>J9FN98_9ZZZZ</name>
<protein>
    <submittedName>
        <fullName evidence="1">Uncharacterized protein</fullName>
    </submittedName>
</protein>
<comment type="caution">
    <text evidence="1">The sequence shown here is derived from an EMBL/GenBank/DDBJ whole genome shotgun (WGS) entry which is preliminary data.</text>
</comment>
<dbReference type="AlphaFoldDB" id="J9FN98"/>
<dbReference type="EMBL" id="AMCI01005287">
    <property type="protein sequence ID" value="EJW96421.1"/>
    <property type="molecule type" value="Genomic_DNA"/>
</dbReference>